<sequence>MKFIILMDLYYLIYFMFLVSFLSLSLNRFHLLMILLSIEFIILMLYLMLVLFLNMYMLELYFIMIFLIFSVCEGVLGLSILIYMIRLHGNDYFQVLNIF</sequence>
<evidence type="ECO:0000256" key="5">
    <source>
        <dbReference type="ARBA" id="ARBA00022967"/>
    </source>
</evidence>
<evidence type="ECO:0000256" key="6">
    <source>
        <dbReference type="ARBA" id="ARBA00022989"/>
    </source>
</evidence>
<evidence type="ECO:0000256" key="7">
    <source>
        <dbReference type="ARBA" id="ARBA00023027"/>
    </source>
</evidence>
<evidence type="ECO:0000256" key="1">
    <source>
        <dbReference type="ARBA" id="ARBA00004141"/>
    </source>
</evidence>
<dbReference type="Gene3D" id="1.10.287.3510">
    <property type="match status" value="1"/>
</dbReference>
<evidence type="ECO:0000313" key="12">
    <source>
        <dbReference type="EMBL" id="QHN55148.1"/>
    </source>
</evidence>
<geneLocation type="mitochondrion" evidence="12"/>
<evidence type="ECO:0000256" key="11">
    <source>
        <dbReference type="SAM" id="Phobius"/>
    </source>
</evidence>
<dbReference type="AlphaFoldDB" id="A0A6B9U0C1"/>
<keyword evidence="6 11" id="KW-1133">Transmembrane helix</keyword>
<feature type="transmembrane region" description="Helical" evidence="11">
    <location>
        <begin position="9"/>
        <end position="26"/>
    </location>
</feature>
<comment type="similarity">
    <text evidence="2">Belongs to the complex I subunit 4L family.</text>
</comment>
<comment type="subcellular location">
    <subcellularLocation>
        <location evidence="1">Membrane</location>
        <topology evidence="1">Multi-pass membrane protein</topology>
    </subcellularLocation>
</comment>
<gene>
    <name evidence="12" type="primary">ND4l</name>
</gene>
<organism evidence="12">
    <name type="scientific">Neodiprion sertifer</name>
    <name type="common">European pine sawfly</name>
    <dbReference type="NCBI Taxonomy" id="441937"/>
    <lineage>
        <taxon>Eukaryota</taxon>
        <taxon>Metazoa</taxon>
        <taxon>Ecdysozoa</taxon>
        <taxon>Arthropoda</taxon>
        <taxon>Hexapoda</taxon>
        <taxon>Insecta</taxon>
        <taxon>Pterygota</taxon>
        <taxon>Neoptera</taxon>
        <taxon>Endopterygota</taxon>
        <taxon>Hymenoptera</taxon>
        <taxon>Tenthredinoidea</taxon>
        <taxon>Diprionidae</taxon>
        <taxon>Diprioninae</taxon>
        <taxon>Neodiprion</taxon>
    </lineage>
</organism>
<dbReference type="GO" id="GO:0016020">
    <property type="term" value="C:membrane"/>
    <property type="evidence" value="ECO:0007669"/>
    <property type="project" value="UniProtKB-SubCell"/>
</dbReference>
<dbReference type="EMBL" id="MK994526">
    <property type="protein sequence ID" value="QHN55148.1"/>
    <property type="molecule type" value="Genomic_DNA"/>
</dbReference>
<evidence type="ECO:0000256" key="4">
    <source>
        <dbReference type="ARBA" id="ARBA00022692"/>
    </source>
</evidence>
<keyword evidence="7" id="KW-0520">NAD</keyword>
<evidence type="ECO:0000256" key="10">
    <source>
        <dbReference type="ARBA" id="ARBA00049551"/>
    </source>
</evidence>
<keyword evidence="12" id="KW-0496">Mitochondrion</keyword>
<dbReference type="Pfam" id="PF00420">
    <property type="entry name" value="Oxidored_q2"/>
    <property type="match status" value="1"/>
</dbReference>
<name>A0A6B9U0C1_9HYME</name>
<evidence type="ECO:0000256" key="9">
    <source>
        <dbReference type="ARBA" id="ARBA00031586"/>
    </source>
</evidence>
<evidence type="ECO:0000256" key="8">
    <source>
        <dbReference type="ARBA" id="ARBA00023136"/>
    </source>
</evidence>
<reference evidence="12" key="1">
    <citation type="journal article" date="2020" name="Int. J. Biol. Macromol.">
        <title>Comparative mitogenomics of Hymenoptera reveals evolutionary differences in structure and composition.</title>
        <authorList>
            <person name="Aydemir M.N."/>
            <person name="Korkmaz E.M."/>
        </authorList>
    </citation>
    <scope>NUCLEOTIDE SEQUENCE</scope>
</reference>
<evidence type="ECO:0000256" key="2">
    <source>
        <dbReference type="ARBA" id="ARBA00010519"/>
    </source>
</evidence>
<keyword evidence="8 11" id="KW-0472">Membrane</keyword>
<dbReference type="GO" id="GO:0008137">
    <property type="term" value="F:NADH dehydrogenase (ubiquinone) activity"/>
    <property type="evidence" value="ECO:0007669"/>
    <property type="project" value="UniProtKB-EC"/>
</dbReference>
<keyword evidence="4 11" id="KW-0812">Transmembrane</keyword>
<feature type="transmembrane region" description="Helical" evidence="11">
    <location>
        <begin position="60"/>
        <end position="85"/>
    </location>
</feature>
<comment type="catalytic activity">
    <reaction evidence="10">
        <text>a ubiquinone + NADH + 5 H(+)(in) = a ubiquinol + NAD(+) + 4 H(+)(out)</text>
        <dbReference type="Rhea" id="RHEA:29091"/>
        <dbReference type="Rhea" id="RHEA-COMP:9565"/>
        <dbReference type="Rhea" id="RHEA-COMP:9566"/>
        <dbReference type="ChEBI" id="CHEBI:15378"/>
        <dbReference type="ChEBI" id="CHEBI:16389"/>
        <dbReference type="ChEBI" id="CHEBI:17976"/>
        <dbReference type="ChEBI" id="CHEBI:57540"/>
        <dbReference type="ChEBI" id="CHEBI:57945"/>
        <dbReference type="EC" id="7.1.1.2"/>
    </reaction>
</comment>
<protein>
    <recommendedName>
        <fullName evidence="3">NADH-ubiquinone oxidoreductase chain 4L</fullName>
    </recommendedName>
    <alternativeName>
        <fullName evidence="9">NADH dehydrogenase subunit 4L</fullName>
    </alternativeName>
</protein>
<dbReference type="InterPro" id="IPR039428">
    <property type="entry name" value="NUOK/Mnh_C1-like"/>
</dbReference>
<proteinExistence type="inferred from homology"/>
<evidence type="ECO:0000256" key="3">
    <source>
        <dbReference type="ARBA" id="ARBA00016612"/>
    </source>
</evidence>
<accession>A0A6B9U0C1</accession>
<keyword evidence="5" id="KW-1278">Translocase</keyword>
<feature type="transmembrane region" description="Helical" evidence="11">
    <location>
        <begin position="32"/>
        <end position="53"/>
    </location>
</feature>